<reference evidence="7" key="1">
    <citation type="submission" date="2013-11" db="EMBL/GenBank/DDBJ databases">
        <title>Genome sequence of the fusiform rust pathogen reveals effectors for host alternation and coevolution with pine.</title>
        <authorList>
            <consortium name="DOE Joint Genome Institute"/>
            <person name="Smith K."/>
            <person name="Pendleton A."/>
            <person name="Kubisiak T."/>
            <person name="Anderson C."/>
            <person name="Salamov A."/>
            <person name="Aerts A."/>
            <person name="Riley R."/>
            <person name="Clum A."/>
            <person name="Lindquist E."/>
            <person name="Ence D."/>
            <person name="Campbell M."/>
            <person name="Kronenberg Z."/>
            <person name="Feau N."/>
            <person name="Dhillon B."/>
            <person name="Hamelin R."/>
            <person name="Burleigh J."/>
            <person name="Smith J."/>
            <person name="Yandell M."/>
            <person name="Nelson C."/>
            <person name="Grigoriev I."/>
            <person name="Davis J."/>
        </authorList>
    </citation>
    <scope>NUCLEOTIDE SEQUENCE</scope>
    <source>
        <strain evidence="7">G11</strain>
    </source>
</reference>
<organism evidence="7 8">
    <name type="scientific">Cronartium quercuum f. sp. fusiforme G11</name>
    <dbReference type="NCBI Taxonomy" id="708437"/>
    <lineage>
        <taxon>Eukaryota</taxon>
        <taxon>Fungi</taxon>
        <taxon>Dikarya</taxon>
        <taxon>Basidiomycota</taxon>
        <taxon>Pucciniomycotina</taxon>
        <taxon>Pucciniomycetes</taxon>
        <taxon>Pucciniales</taxon>
        <taxon>Coleosporiaceae</taxon>
        <taxon>Cronartium</taxon>
    </lineage>
</organism>
<feature type="region of interest" description="Disordered" evidence="5">
    <location>
        <begin position="583"/>
        <end position="611"/>
    </location>
</feature>
<dbReference type="SUPFAM" id="SSF103473">
    <property type="entry name" value="MFS general substrate transporter"/>
    <property type="match status" value="2"/>
</dbReference>
<feature type="transmembrane region" description="Helical" evidence="6">
    <location>
        <begin position="468"/>
        <end position="489"/>
    </location>
</feature>
<feature type="transmembrane region" description="Helical" evidence="6">
    <location>
        <begin position="172"/>
        <end position="192"/>
    </location>
</feature>
<evidence type="ECO:0000256" key="2">
    <source>
        <dbReference type="ARBA" id="ARBA00022692"/>
    </source>
</evidence>
<evidence type="ECO:0000256" key="3">
    <source>
        <dbReference type="ARBA" id="ARBA00022989"/>
    </source>
</evidence>
<accession>A0A9P6TDH2</accession>
<feature type="transmembrane region" description="Helical" evidence="6">
    <location>
        <begin position="238"/>
        <end position="260"/>
    </location>
</feature>
<feature type="transmembrane region" description="Helical" evidence="6">
    <location>
        <begin position="106"/>
        <end position="127"/>
    </location>
</feature>
<dbReference type="GO" id="GO:0016020">
    <property type="term" value="C:membrane"/>
    <property type="evidence" value="ECO:0007669"/>
    <property type="project" value="UniProtKB-SubCell"/>
</dbReference>
<feature type="transmembrane region" description="Helical" evidence="6">
    <location>
        <begin position="371"/>
        <end position="392"/>
    </location>
</feature>
<feature type="transmembrane region" description="Helical" evidence="6">
    <location>
        <begin position="139"/>
        <end position="160"/>
    </location>
</feature>
<protein>
    <recommendedName>
        <fullName evidence="9">MFS general substrate transporter</fullName>
    </recommendedName>
</protein>
<dbReference type="PANTHER" id="PTHR23507:SF1">
    <property type="entry name" value="FI18259P1-RELATED"/>
    <property type="match status" value="1"/>
</dbReference>
<gene>
    <name evidence="7" type="ORF">CROQUDRAFT_43948</name>
</gene>
<feature type="transmembrane region" description="Helical" evidence="6">
    <location>
        <begin position="332"/>
        <end position="351"/>
    </location>
</feature>
<feature type="transmembrane region" description="Helical" evidence="6">
    <location>
        <begin position="554"/>
        <end position="573"/>
    </location>
</feature>
<keyword evidence="3 6" id="KW-1133">Transmembrane helix</keyword>
<dbReference type="Gene3D" id="1.20.1250.20">
    <property type="entry name" value="MFS general substrate transporter like domains"/>
    <property type="match status" value="1"/>
</dbReference>
<evidence type="ECO:0000256" key="5">
    <source>
        <dbReference type="SAM" id="MobiDB-lite"/>
    </source>
</evidence>
<dbReference type="GO" id="GO:0022857">
    <property type="term" value="F:transmembrane transporter activity"/>
    <property type="evidence" value="ECO:0007669"/>
    <property type="project" value="TreeGrafter"/>
</dbReference>
<dbReference type="EMBL" id="MU167256">
    <property type="protein sequence ID" value="KAG0146738.1"/>
    <property type="molecule type" value="Genomic_DNA"/>
</dbReference>
<keyword evidence="2 6" id="KW-0812">Transmembrane</keyword>
<sequence length="611" mass="66699">MSVSGPSPQSSPKRYGPTTPLLTPHASRWRKPHAFWLIPVLFLMAISLGMNTGPKLEIQTQLICHSLAGSSPEFEHEIHPGGFLTVNNSDWVNRCRRDPRVSSRLAILSTTISLVLGILSALTTAFWCARSERHGRRPVFGWAFGGFVANDLAFLFIIHLMRAGLVTDYRLLVIPAIIEGLTGGPATVQALFNSYIHDCSSPGRSQTTSFSQFLGVMMAGVALGPTISAKLVPLRDDILLPFYVILVLLTLVLIFSLLVIPESLSNCRRAEFVARYEQERNALADTYTPTNGSRLHLIRLRIFQHRKMYLNFLKPLAILLPVRKIETGQWDWNLFLIAIAYGTYGSSVGAYGVRLQYAVFRFEWGPVETGYFLTTLGLCRVLALLLILPLLIRLWKRPDLACGLGSPSTSSAGSAAGSLSRKLTCRLKEPQPRSEPITVSIPALHASPDQHKIYQDAKFDLKFARYSIIWDALQVTLLIVSPSPTWFVAGSGLQSLSGSTSPAISALALGIVPGQLGGRVIASLSVVQTLTSNVFGPFVFGGVYSASVGRFSEAFLVVDLVLFVMALVVLSMVKIRSVDTDGNRAVADDDSSSSSSSEEEETEEVSVQTGI</sequence>
<evidence type="ECO:0000313" key="8">
    <source>
        <dbReference type="Proteomes" id="UP000886653"/>
    </source>
</evidence>
<keyword evidence="8" id="KW-1185">Reference proteome</keyword>
<proteinExistence type="predicted"/>
<dbReference type="InterPro" id="IPR036259">
    <property type="entry name" value="MFS_trans_sf"/>
</dbReference>
<dbReference type="Proteomes" id="UP000886653">
    <property type="component" value="Unassembled WGS sequence"/>
</dbReference>
<evidence type="ECO:0000256" key="4">
    <source>
        <dbReference type="ARBA" id="ARBA00023136"/>
    </source>
</evidence>
<dbReference type="AlphaFoldDB" id="A0A9P6TDH2"/>
<comment type="caution">
    <text evidence="7">The sequence shown here is derived from an EMBL/GenBank/DDBJ whole genome shotgun (WGS) entry which is preliminary data.</text>
</comment>
<dbReference type="PANTHER" id="PTHR23507">
    <property type="entry name" value="ZGC:174356"/>
    <property type="match status" value="1"/>
</dbReference>
<feature type="transmembrane region" description="Helical" evidence="6">
    <location>
        <begin position="34"/>
        <end position="52"/>
    </location>
</feature>
<evidence type="ECO:0000256" key="6">
    <source>
        <dbReference type="SAM" id="Phobius"/>
    </source>
</evidence>
<keyword evidence="4 6" id="KW-0472">Membrane</keyword>
<comment type="subcellular location">
    <subcellularLocation>
        <location evidence="1">Membrane</location>
        <topology evidence="1">Multi-pass membrane protein</topology>
    </subcellularLocation>
</comment>
<dbReference type="OrthoDB" id="3026777at2759"/>
<evidence type="ECO:0000256" key="1">
    <source>
        <dbReference type="ARBA" id="ARBA00004141"/>
    </source>
</evidence>
<evidence type="ECO:0000313" key="7">
    <source>
        <dbReference type="EMBL" id="KAG0146738.1"/>
    </source>
</evidence>
<evidence type="ECO:0008006" key="9">
    <source>
        <dbReference type="Google" id="ProtNLM"/>
    </source>
</evidence>
<name>A0A9P6TDH2_9BASI</name>